<name>A0A6H5J6U6_9HYME</name>
<sequence length="124" mass="14064">MLHVQSLRPSWIIFWCLSKCLRHSSRGLLLHGFRERVPAHVALVHPAIVHAAVLHELQHQLFALRHARQHIQTLLGAAVEEVLEEPGEVPLQSPTIHVADGELRGLLSVQSPGKKHFKCYEYIK</sequence>
<reference evidence="1 2" key="1">
    <citation type="submission" date="2020-02" db="EMBL/GenBank/DDBJ databases">
        <authorList>
            <person name="Ferguson B K."/>
        </authorList>
    </citation>
    <scope>NUCLEOTIDE SEQUENCE [LARGE SCALE GENOMIC DNA]</scope>
</reference>
<evidence type="ECO:0000313" key="2">
    <source>
        <dbReference type="Proteomes" id="UP000479190"/>
    </source>
</evidence>
<organism evidence="1 2">
    <name type="scientific">Trichogramma brassicae</name>
    <dbReference type="NCBI Taxonomy" id="86971"/>
    <lineage>
        <taxon>Eukaryota</taxon>
        <taxon>Metazoa</taxon>
        <taxon>Ecdysozoa</taxon>
        <taxon>Arthropoda</taxon>
        <taxon>Hexapoda</taxon>
        <taxon>Insecta</taxon>
        <taxon>Pterygota</taxon>
        <taxon>Neoptera</taxon>
        <taxon>Endopterygota</taxon>
        <taxon>Hymenoptera</taxon>
        <taxon>Apocrita</taxon>
        <taxon>Proctotrupomorpha</taxon>
        <taxon>Chalcidoidea</taxon>
        <taxon>Trichogrammatidae</taxon>
        <taxon>Trichogramma</taxon>
    </lineage>
</organism>
<dbReference type="EMBL" id="CADCXV010001361">
    <property type="protein sequence ID" value="CAB0043889.1"/>
    <property type="molecule type" value="Genomic_DNA"/>
</dbReference>
<gene>
    <name evidence="1" type="ORF">TBRA_LOCUS15477</name>
</gene>
<keyword evidence="2" id="KW-1185">Reference proteome</keyword>
<dbReference type="Proteomes" id="UP000479190">
    <property type="component" value="Unassembled WGS sequence"/>
</dbReference>
<evidence type="ECO:0000313" key="1">
    <source>
        <dbReference type="EMBL" id="CAB0043889.1"/>
    </source>
</evidence>
<proteinExistence type="predicted"/>
<accession>A0A6H5J6U6</accession>
<protein>
    <submittedName>
        <fullName evidence="1">Uncharacterized protein</fullName>
    </submittedName>
</protein>
<dbReference type="AlphaFoldDB" id="A0A6H5J6U6"/>